<proteinExistence type="predicted"/>
<sequence length="68" mass="7488">MIAHEIVEMIPGKDAQGVCDDCITAALGLSRRQQAQRVTSALAVTPSYHRWQDECYMCGKTKLVIAHA</sequence>
<keyword evidence="2" id="KW-1185">Reference proteome</keyword>
<accession>A0A345YAU0</accession>
<organism evidence="1 2">
    <name type="scientific">Erythrobacter aureus</name>
    <dbReference type="NCBI Taxonomy" id="2182384"/>
    <lineage>
        <taxon>Bacteria</taxon>
        <taxon>Pseudomonadati</taxon>
        <taxon>Pseudomonadota</taxon>
        <taxon>Alphaproteobacteria</taxon>
        <taxon>Sphingomonadales</taxon>
        <taxon>Erythrobacteraceae</taxon>
        <taxon>Erythrobacter/Porphyrobacter group</taxon>
        <taxon>Erythrobacter</taxon>
    </lineage>
</organism>
<dbReference type="KEGG" id="err:DVR09_00700"/>
<dbReference type="Proteomes" id="UP000254508">
    <property type="component" value="Chromosome"/>
</dbReference>
<dbReference type="AlphaFoldDB" id="A0A345YAU0"/>
<protein>
    <submittedName>
        <fullName evidence="1">Uncharacterized protein</fullName>
    </submittedName>
</protein>
<gene>
    <name evidence="1" type="ORF">DVR09_00700</name>
</gene>
<reference evidence="2" key="1">
    <citation type="submission" date="2018-07" db="EMBL/GenBank/DDBJ databases">
        <title>Genome sequence of Erythrobacter strain YH-07, an antagonistic bacterium isolated from Yellow Sea.</title>
        <authorList>
            <person name="Tang T."/>
            <person name="Liu Q."/>
            <person name="Sun X."/>
        </authorList>
    </citation>
    <scope>NUCLEOTIDE SEQUENCE [LARGE SCALE GENOMIC DNA]</scope>
    <source>
        <strain evidence="2">YH-07</strain>
    </source>
</reference>
<evidence type="ECO:0000313" key="2">
    <source>
        <dbReference type="Proteomes" id="UP000254508"/>
    </source>
</evidence>
<evidence type="ECO:0000313" key="1">
    <source>
        <dbReference type="EMBL" id="AXK41042.1"/>
    </source>
</evidence>
<dbReference type="EMBL" id="CP031357">
    <property type="protein sequence ID" value="AXK41042.1"/>
    <property type="molecule type" value="Genomic_DNA"/>
</dbReference>
<name>A0A345YAU0_9SPHN</name>
<dbReference type="OrthoDB" id="7573431at2"/>